<reference evidence="1 2" key="1">
    <citation type="journal article" date="2024" name="G3 (Bethesda)">
        <title>Genome assembly of Hibiscus sabdariffa L. provides insights into metabolisms of medicinal natural products.</title>
        <authorList>
            <person name="Kim T."/>
        </authorList>
    </citation>
    <scope>NUCLEOTIDE SEQUENCE [LARGE SCALE GENOMIC DNA]</scope>
    <source>
        <strain evidence="1">TK-2024</strain>
        <tissue evidence="1">Old leaves</tissue>
    </source>
</reference>
<dbReference type="Proteomes" id="UP001396334">
    <property type="component" value="Unassembled WGS sequence"/>
</dbReference>
<accession>A0ABR2PZS7</accession>
<evidence type="ECO:0000313" key="1">
    <source>
        <dbReference type="EMBL" id="KAK8993950.1"/>
    </source>
</evidence>
<protein>
    <submittedName>
        <fullName evidence="1">Uncharacterized protein</fullName>
    </submittedName>
</protein>
<organism evidence="1 2">
    <name type="scientific">Hibiscus sabdariffa</name>
    <name type="common">roselle</name>
    <dbReference type="NCBI Taxonomy" id="183260"/>
    <lineage>
        <taxon>Eukaryota</taxon>
        <taxon>Viridiplantae</taxon>
        <taxon>Streptophyta</taxon>
        <taxon>Embryophyta</taxon>
        <taxon>Tracheophyta</taxon>
        <taxon>Spermatophyta</taxon>
        <taxon>Magnoliopsida</taxon>
        <taxon>eudicotyledons</taxon>
        <taxon>Gunneridae</taxon>
        <taxon>Pentapetalae</taxon>
        <taxon>rosids</taxon>
        <taxon>malvids</taxon>
        <taxon>Malvales</taxon>
        <taxon>Malvaceae</taxon>
        <taxon>Malvoideae</taxon>
        <taxon>Hibiscus</taxon>
    </lineage>
</organism>
<sequence>MVSDGWLGIVTVGDVSMWAAEWRLVEIGEREMMDGWGVVPWLGSAGVAGWCKQGTTGVLAVHLRGLSVG</sequence>
<proteinExistence type="predicted"/>
<name>A0ABR2PZS7_9ROSI</name>
<comment type="caution">
    <text evidence="1">The sequence shown here is derived from an EMBL/GenBank/DDBJ whole genome shotgun (WGS) entry which is preliminary data.</text>
</comment>
<gene>
    <name evidence="1" type="ORF">V6N11_008161</name>
</gene>
<keyword evidence="2" id="KW-1185">Reference proteome</keyword>
<evidence type="ECO:0000313" key="2">
    <source>
        <dbReference type="Proteomes" id="UP001396334"/>
    </source>
</evidence>
<dbReference type="EMBL" id="JBBPBN010000048">
    <property type="protein sequence ID" value="KAK8993950.1"/>
    <property type="molecule type" value="Genomic_DNA"/>
</dbReference>